<proteinExistence type="predicted"/>
<gene>
    <name evidence="1" type="ORF">LCGC14_1010910</name>
</gene>
<dbReference type="EMBL" id="LAZR01003972">
    <property type="protein sequence ID" value="KKN12969.1"/>
    <property type="molecule type" value="Genomic_DNA"/>
</dbReference>
<name>A0A0F9N4R1_9ZZZZ</name>
<accession>A0A0F9N4R1</accession>
<protein>
    <submittedName>
        <fullName evidence="1">Uncharacterized protein</fullName>
    </submittedName>
</protein>
<comment type="caution">
    <text evidence="1">The sequence shown here is derived from an EMBL/GenBank/DDBJ whole genome shotgun (WGS) entry which is preliminary data.</text>
</comment>
<organism evidence="1">
    <name type="scientific">marine sediment metagenome</name>
    <dbReference type="NCBI Taxonomy" id="412755"/>
    <lineage>
        <taxon>unclassified sequences</taxon>
        <taxon>metagenomes</taxon>
        <taxon>ecological metagenomes</taxon>
    </lineage>
</organism>
<dbReference type="AlphaFoldDB" id="A0A0F9N4R1"/>
<reference evidence="1" key="1">
    <citation type="journal article" date="2015" name="Nature">
        <title>Complex archaea that bridge the gap between prokaryotes and eukaryotes.</title>
        <authorList>
            <person name="Spang A."/>
            <person name="Saw J.H."/>
            <person name="Jorgensen S.L."/>
            <person name="Zaremba-Niedzwiedzka K."/>
            <person name="Martijn J."/>
            <person name="Lind A.E."/>
            <person name="van Eijk R."/>
            <person name="Schleper C."/>
            <person name="Guy L."/>
            <person name="Ettema T.J."/>
        </authorList>
    </citation>
    <scope>NUCLEOTIDE SEQUENCE</scope>
</reference>
<sequence length="72" mass="7899">MASCPHTQIAHCGSTYQCLTCGVKGEEIRALWERHSEPPELDLVSTLEAVGLHVETDCPMHPDADHAPFECP</sequence>
<evidence type="ECO:0000313" key="1">
    <source>
        <dbReference type="EMBL" id="KKN12969.1"/>
    </source>
</evidence>